<evidence type="ECO:0000313" key="2">
    <source>
        <dbReference type="Proteomes" id="UP001057452"/>
    </source>
</evidence>
<feature type="non-terminal residue" evidence="1">
    <location>
        <position position="1"/>
    </location>
</feature>
<sequence>RWLAADGNLIPSVCSPARPLRQREASLNYVEVNSRRWQRDTVAGPENGALWRTGEFMRPIRSEELTELCEANGQQLRVSLSGVVHVVKLRRQRDKPARKVFVSTPTTHTTSQLSQRDSRGTRIRSCLDRRSMLEEDLRVLACSRQRTQRQLSPPNHFMKNARNTANNLSVNGIMRELVGTREVSVEESSDGSRETLRAQCEITGSFLRSVSTPEDFGPVLHFPT</sequence>
<proteinExistence type="predicted"/>
<reference evidence="1" key="1">
    <citation type="submission" date="2022-05" db="EMBL/GenBank/DDBJ databases">
        <title>Chromosome-level genome of Chaenocephalus aceratus.</title>
        <authorList>
            <person name="Park H."/>
        </authorList>
    </citation>
    <scope>NUCLEOTIDE SEQUENCE</scope>
    <source>
        <strain evidence="1">KU_202001</strain>
    </source>
</reference>
<comment type="caution">
    <text evidence="1">The sequence shown here is derived from an EMBL/GenBank/DDBJ whole genome shotgun (WGS) entry which is preliminary data.</text>
</comment>
<feature type="non-terminal residue" evidence="1">
    <location>
        <position position="224"/>
    </location>
</feature>
<dbReference type="EMBL" id="CM043794">
    <property type="protein sequence ID" value="KAI4819742.1"/>
    <property type="molecule type" value="Genomic_DNA"/>
</dbReference>
<protein>
    <submittedName>
        <fullName evidence="1">Uncharacterized protein</fullName>
    </submittedName>
</protein>
<name>A0ACB9X1Q7_CHAAC</name>
<keyword evidence="2" id="KW-1185">Reference proteome</keyword>
<gene>
    <name evidence="1" type="ORF">KUCAC02_004978</name>
</gene>
<accession>A0ACB9X1Q7</accession>
<dbReference type="Proteomes" id="UP001057452">
    <property type="component" value="Chromosome 10"/>
</dbReference>
<evidence type="ECO:0000313" key="1">
    <source>
        <dbReference type="EMBL" id="KAI4819742.1"/>
    </source>
</evidence>
<organism evidence="1 2">
    <name type="scientific">Chaenocephalus aceratus</name>
    <name type="common">Blackfin icefish</name>
    <name type="synonym">Chaenichthys aceratus</name>
    <dbReference type="NCBI Taxonomy" id="36190"/>
    <lineage>
        <taxon>Eukaryota</taxon>
        <taxon>Metazoa</taxon>
        <taxon>Chordata</taxon>
        <taxon>Craniata</taxon>
        <taxon>Vertebrata</taxon>
        <taxon>Euteleostomi</taxon>
        <taxon>Actinopterygii</taxon>
        <taxon>Neopterygii</taxon>
        <taxon>Teleostei</taxon>
        <taxon>Neoteleostei</taxon>
        <taxon>Acanthomorphata</taxon>
        <taxon>Eupercaria</taxon>
        <taxon>Perciformes</taxon>
        <taxon>Notothenioidei</taxon>
        <taxon>Channichthyidae</taxon>
        <taxon>Chaenocephalus</taxon>
    </lineage>
</organism>